<reference evidence="3" key="1">
    <citation type="journal article" date="2019" name="Int. J. Syst. Evol. Microbiol.">
        <title>The Global Catalogue of Microorganisms (GCM) 10K type strain sequencing project: providing services to taxonomists for standard genome sequencing and annotation.</title>
        <authorList>
            <consortium name="The Broad Institute Genomics Platform"/>
            <consortium name="The Broad Institute Genome Sequencing Center for Infectious Disease"/>
            <person name="Wu L."/>
            <person name="Ma J."/>
        </authorList>
    </citation>
    <scope>NUCLEOTIDE SEQUENCE [LARGE SCALE GENOMIC DNA]</scope>
    <source>
        <strain evidence="3">CGMCC 4.7349</strain>
    </source>
</reference>
<name>A0ABQ2MB66_9ACTN</name>
<evidence type="ECO:0000313" key="3">
    <source>
        <dbReference type="Proteomes" id="UP000656881"/>
    </source>
</evidence>
<sequence length="77" mass="8358">MPFSELLIAFPRTGCGLCARSILGPGRGGQGRTAGRSPEDGARGRLGEARRPHPGDAHQRQERLYATHVVINTMMEM</sequence>
<comment type="caution">
    <text evidence="2">The sequence shown here is derived from an EMBL/GenBank/DDBJ whole genome shotgun (WGS) entry which is preliminary data.</text>
</comment>
<feature type="compositionally biased region" description="Basic and acidic residues" evidence="1">
    <location>
        <begin position="37"/>
        <end position="62"/>
    </location>
</feature>
<dbReference type="EMBL" id="BMNG01000010">
    <property type="protein sequence ID" value="GGO49041.1"/>
    <property type="molecule type" value="Genomic_DNA"/>
</dbReference>
<feature type="region of interest" description="Disordered" evidence="1">
    <location>
        <begin position="22"/>
        <end position="62"/>
    </location>
</feature>
<evidence type="ECO:0000313" key="2">
    <source>
        <dbReference type="EMBL" id="GGO49041.1"/>
    </source>
</evidence>
<gene>
    <name evidence="2" type="ORF">GCM10012286_46070</name>
</gene>
<dbReference type="Proteomes" id="UP000656881">
    <property type="component" value="Unassembled WGS sequence"/>
</dbReference>
<accession>A0ABQ2MB66</accession>
<proteinExistence type="predicted"/>
<evidence type="ECO:0000256" key="1">
    <source>
        <dbReference type="SAM" id="MobiDB-lite"/>
    </source>
</evidence>
<organism evidence="2 3">
    <name type="scientific">Streptomyces lasiicapitis</name>
    <dbReference type="NCBI Taxonomy" id="1923961"/>
    <lineage>
        <taxon>Bacteria</taxon>
        <taxon>Bacillati</taxon>
        <taxon>Actinomycetota</taxon>
        <taxon>Actinomycetes</taxon>
        <taxon>Kitasatosporales</taxon>
        <taxon>Streptomycetaceae</taxon>
        <taxon>Streptomyces</taxon>
    </lineage>
</organism>
<protein>
    <submittedName>
        <fullName evidence="2">Uncharacterized protein</fullName>
    </submittedName>
</protein>
<keyword evidence="3" id="KW-1185">Reference proteome</keyword>